<protein>
    <submittedName>
        <fullName evidence="2">Uncharacterized protein</fullName>
    </submittedName>
</protein>
<keyword evidence="1" id="KW-0175">Coiled coil</keyword>
<accession>A0A5D4GS35</accession>
<comment type="caution">
    <text evidence="2">The sequence shown here is derived from an EMBL/GenBank/DDBJ whole genome shotgun (WGS) entry which is preliminary data.</text>
</comment>
<dbReference type="RefSeq" id="WP_148915715.1">
    <property type="nucleotide sequence ID" value="NZ_VSZS01000065.1"/>
</dbReference>
<feature type="coiled-coil region" evidence="1">
    <location>
        <begin position="275"/>
        <end position="302"/>
    </location>
</feature>
<sequence>MTIELIAYQKPEHGPHTIEGLLARSDPRVGKRYSVIGKRVKELDAEAEGAWRAKEATAADLTIATTARYRTEERASEYPLHDFTAEMAKAVEAEKLAKEIDSKQSQKLTRVQSRAHINREQFAAVTRYLAGRKTGSGLAFFESAAYSDDHDDPLGASAARMATLADRQERREDAFNSHQPEEVVVRTLLRQLDQRANIGAIEISGLHGERRTPSFSLPSVSIKAQPALDTGNAFPRVPDMEALACRHWRDELAAEIQEKVAAEYAAIPTEQILDADKRRKLLRSLDAEILELQREIADLTWSLIDAGHDTDFPAVLPARAILGVE</sequence>
<evidence type="ECO:0000256" key="1">
    <source>
        <dbReference type="SAM" id="Coils"/>
    </source>
</evidence>
<keyword evidence="3" id="KW-1185">Reference proteome</keyword>
<dbReference type="Proteomes" id="UP000323258">
    <property type="component" value="Unassembled WGS sequence"/>
</dbReference>
<gene>
    <name evidence="2" type="ORF">FY036_15800</name>
</gene>
<reference evidence="2 3" key="2">
    <citation type="submission" date="2019-09" db="EMBL/GenBank/DDBJ databases">
        <title>Mesorhizobium sp. MaA-C15 isolated from Microcystis aeruginosa.</title>
        <authorList>
            <person name="Jeong S.E."/>
            <person name="Jin H.M."/>
            <person name="Jeon C.O."/>
        </authorList>
    </citation>
    <scope>NUCLEOTIDE SEQUENCE [LARGE SCALE GENOMIC DNA]</scope>
    <source>
        <strain evidence="2 3">MaA-C15</strain>
    </source>
</reference>
<organism evidence="2 3">
    <name type="scientific">Neoaquamicrobium microcysteis</name>
    <dbReference type="NCBI Taxonomy" id="2682781"/>
    <lineage>
        <taxon>Bacteria</taxon>
        <taxon>Pseudomonadati</taxon>
        <taxon>Pseudomonadota</taxon>
        <taxon>Alphaproteobacteria</taxon>
        <taxon>Hyphomicrobiales</taxon>
        <taxon>Phyllobacteriaceae</taxon>
        <taxon>Neoaquamicrobium</taxon>
    </lineage>
</organism>
<dbReference type="EMBL" id="VSZS01000065">
    <property type="protein sequence ID" value="TYR30914.1"/>
    <property type="molecule type" value="Genomic_DNA"/>
</dbReference>
<name>A0A5D4GS35_9HYPH</name>
<evidence type="ECO:0000313" key="2">
    <source>
        <dbReference type="EMBL" id="TYR30914.1"/>
    </source>
</evidence>
<evidence type="ECO:0000313" key="3">
    <source>
        <dbReference type="Proteomes" id="UP000323258"/>
    </source>
</evidence>
<dbReference type="AlphaFoldDB" id="A0A5D4GS35"/>
<reference evidence="2 3" key="1">
    <citation type="submission" date="2019-08" db="EMBL/GenBank/DDBJ databases">
        <authorList>
            <person name="Seo Y.L."/>
        </authorList>
    </citation>
    <scope>NUCLEOTIDE SEQUENCE [LARGE SCALE GENOMIC DNA]</scope>
    <source>
        <strain evidence="2 3">MaA-C15</strain>
    </source>
</reference>
<proteinExistence type="predicted"/>